<dbReference type="Gene3D" id="3.10.310.10">
    <property type="entry name" value="Diaminopimelate Epimerase, Chain A, domain 1"/>
    <property type="match status" value="4"/>
</dbReference>
<evidence type="ECO:0000313" key="3">
    <source>
        <dbReference type="EMBL" id="GHI28038.1"/>
    </source>
</evidence>
<dbReference type="Pfam" id="PF05544">
    <property type="entry name" value="Pro_racemase"/>
    <property type="match status" value="2"/>
</dbReference>
<feature type="compositionally biased region" description="Basic and acidic residues" evidence="2">
    <location>
        <begin position="146"/>
        <end position="162"/>
    </location>
</feature>
<proteinExistence type="inferred from homology"/>
<feature type="compositionally biased region" description="Basic residues" evidence="2">
    <location>
        <begin position="163"/>
        <end position="198"/>
    </location>
</feature>
<dbReference type="SFLD" id="SFLDS00028">
    <property type="entry name" value="Proline_Racemase"/>
    <property type="match status" value="2"/>
</dbReference>
<name>A0ABQ3PSP6_9ACTN</name>
<evidence type="ECO:0000256" key="1">
    <source>
        <dbReference type="ARBA" id="ARBA00007529"/>
    </source>
</evidence>
<organism evidence="3 4">
    <name type="scientific">Streptomyces hydrogenans</name>
    <dbReference type="NCBI Taxonomy" id="1873719"/>
    <lineage>
        <taxon>Bacteria</taxon>
        <taxon>Bacillati</taxon>
        <taxon>Actinomycetota</taxon>
        <taxon>Actinomycetes</taxon>
        <taxon>Kitasatosporales</taxon>
        <taxon>Streptomycetaceae</taxon>
        <taxon>Streptomyces</taxon>
    </lineage>
</organism>
<feature type="compositionally biased region" description="Basic residues" evidence="2">
    <location>
        <begin position="268"/>
        <end position="282"/>
    </location>
</feature>
<reference evidence="3" key="1">
    <citation type="submission" date="2024-05" db="EMBL/GenBank/DDBJ databases">
        <title>Whole genome shotgun sequence of Streptomyces hydrogenans NBRC 13475.</title>
        <authorList>
            <person name="Komaki H."/>
            <person name="Tamura T."/>
        </authorList>
    </citation>
    <scope>NUCLEOTIDE SEQUENCE</scope>
    <source>
        <strain evidence="3">NBRC 13475</strain>
    </source>
</reference>
<dbReference type="PANTHER" id="PTHR33442">
    <property type="entry name" value="TRANS-3-HYDROXY-L-PROLINE DEHYDRATASE"/>
    <property type="match status" value="1"/>
</dbReference>
<keyword evidence="4" id="KW-1185">Reference proteome</keyword>
<sequence>MRTLLMYEPRGHAAMSGAILQPATRPDADYGVLFIEVSGLLPMCGHGTIGVATVLVETGMVPVTEPVTTVRLDTPAGLVSVDVRVEDGAARSVTLTNVPAFSVGLDLKAEVPGFGTVTYDLAYGGNFYAFVELDALGLPFDRAHKQETDHRGARDHGRDQRGRRPARPPRGPGRRGRQARLPRRPRLRRHPLPARHGHPPGWFDRSPCGTGTSARMAQLHARGQLALDTDFVNESFIGTRVHRATGRRDHRRGPARRRPDRHRTGLDHRHRPVPPRPHRPLPRRIPAVSAEHRDVPGPDGIRVTDYHTAGEPFRIVADGLPPAPGDTVAERCATAIGSGGSGTAPRSGPLDALRRFLVQEPRGHAGMYGGFVVPPDDDGAHLGVLFWHKDGFSTACGHGTIALAAWAVDSGLVPAGDGDRDVPVRVDVPSGRVTATVHRSGGRTTGVTFRNVPARVTARKVPVATGLGIVEVDLAHAGACYASVSARELGLAVDKASLPELTRVGREIRTALAGHPATWHPDGPLLSGVYGVILHEDLPDTPEGPRQRNVTVFADGQIDRSPCGSGTSARLALLVDEGRLEEGRVLTHESVAGTVFTGRAVPGGDPADGLVTEVTGTAHRTGTAYFTLDPDDTLGAGFLL</sequence>
<feature type="compositionally biased region" description="Basic residues" evidence="2">
    <location>
        <begin position="243"/>
        <end position="261"/>
    </location>
</feature>
<feature type="region of interest" description="Disordered" evidence="2">
    <location>
        <begin position="243"/>
        <end position="283"/>
    </location>
</feature>
<gene>
    <name evidence="3" type="ORF">Shyd_94090</name>
</gene>
<accession>A0ABQ3PSP6</accession>
<evidence type="ECO:0000256" key="2">
    <source>
        <dbReference type="SAM" id="MobiDB-lite"/>
    </source>
</evidence>
<feature type="region of interest" description="Disordered" evidence="2">
    <location>
        <begin position="146"/>
        <end position="209"/>
    </location>
</feature>
<dbReference type="Proteomes" id="UP001052739">
    <property type="component" value="Unassembled WGS sequence"/>
</dbReference>
<dbReference type="PANTHER" id="PTHR33442:SF1">
    <property type="entry name" value="TRANS-3-HYDROXY-L-PROLINE DEHYDRATASE"/>
    <property type="match status" value="1"/>
</dbReference>
<comment type="caution">
    <text evidence="3">The sequence shown here is derived from an EMBL/GenBank/DDBJ whole genome shotgun (WGS) entry which is preliminary data.</text>
</comment>
<dbReference type="SUPFAM" id="SSF54506">
    <property type="entry name" value="Diaminopimelate epimerase-like"/>
    <property type="match status" value="2"/>
</dbReference>
<protein>
    <recommendedName>
        <fullName evidence="5">Proline racemase</fullName>
    </recommendedName>
</protein>
<evidence type="ECO:0008006" key="5">
    <source>
        <dbReference type="Google" id="ProtNLM"/>
    </source>
</evidence>
<dbReference type="InterPro" id="IPR008794">
    <property type="entry name" value="Pro_racemase_fam"/>
</dbReference>
<evidence type="ECO:0000313" key="4">
    <source>
        <dbReference type="Proteomes" id="UP001052739"/>
    </source>
</evidence>
<comment type="similarity">
    <text evidence="1">Belongs to the proline racemase family.</text>
</comment>
<dbReference type="EMBL" id="BNDW01000120">
    <property type="protein sequence ID" value="GHI28038.1"/>
    <property type="molecule type" value="Genomic_DNA"/>
</dbReference>